<evidence type="ECO:0000256" key="3">
    <source>
        <dbReference type="ARBA" id="ARBA00023125"/>
    </source>
</evidence>
<keyword evidence="7" id="KW-1185">Reference proteome</keyword>
<dbReference type="SUPFAM" id="SSF46785">
    <property type="entry name" value="Winged helix' DNA-binding domain"/>
    <property type="match status" value="1"/>
</dbReference>
<dbReference type="InterPro" id="IPR036390">
    <property type="entry name" value="WH_DNA-bd_sf"/>
</dbReference>
<dbReference type="Pfam" id="PF03466">
    <property type="entry name" value="LysR_substrate"/>
    <property type="match status" value="1"/>
</dbReference>
<dbReference type="Gene3D" id="3.40.190.10">
    <property type="entry name" value="Periplasmic binding protein-like II"/>
    <property type="match status" value="2"/>
</dbReference>
<keyword evidence="4" id="KW-0804">Transcription</keyword>
<organism evidence="6 7">
    <name type="scientific">Zoogloea oryzae</name>
    <dbReference type="NCBI Taxonomy" id="310767"/>
    <lineage>
        <taxon>Bacteria</taxon>
        <taxon>Pseudomonadati</taxon>
        <taxon>Pseudomonadota</taxon>
        <taxon>Betaproteobacteria</taxon>
        <taxon>Rhodocyclales</taxon>
        <taxon>Zoogloeaceae</taxon>
        <taxon>Zoogloea</taxon>
    </lineage>
</organism>
<dbReference type="InterPro" id="IPR036388">
    <property type="entry name" value="WH-like_DNA-bd_sf"/>
</dbReference>
<proteinExistence type="inferred from homology"/>
<evidence type="ECO:0000313" key="6">
    <source>
        <dbReference type="EMBL" id="GLT22169.1"/>
    </source>
</evidence>
<dbReference type="SUPFAM" id="SSF53850">
    <property type="entry name" value="Periplasmic binding protein-like II"/>
    <property type="match status" value="1"/>
</dbReference>
<dbReference type="InterPro" id="IPR005119">
    <property type="entry name" value="LysR_subst-bd"/>
</dbReference>
<dbReference type="PANTHER" id="PTHR30126:SF4">
    <property type="entry name" value="LYSR FAMILY TRANSCRIPTIONAL REGULATOR"/>
    <property type="match status" value="1"/>
</dbReference>
<keyword evidence="2" id="KW-0805">Transcription regulation</keyword>
<comment type="caution">
    <text evidence="6">The sequence shown here is derived from an EMBL/GenBank/DDBJ whole genome shotgun (WGS) entry which is preliminary data.</text>
</comment>
<dbReference type="Pfam" id="PF00126">
    <property type="entry name" value="HTH_1"/>
    <property type="match status" value="1"/>
</dbReference>
<dbReference type="Proteomes" id="UP001157167">
    <property type="component" value="Unassembled WGS sequence"/>
</dbReference>
<evidence type="ECO:0000313" key="7">
    <source>
        <dbReference type="Proteomes" id="UP001157167"/>
    </source>
</evidence>
<sequence length="315" mass="34321">MPQNPPTPRDVLTPEAFALLQRIADTGSFAAAARTVGMVPSALTYRVRQIEDALDVLLFDRSSRQARLTEAGHELLREGGRLLGEIDAVANRVRRVATGWEPQFTVAVDGVINRSTLLELCARFLAMAPPTRLRLRDEVLSGTLEALTSGQADLALGLVVTAPPAPDLLTRPMGELRFIFAVAPHHPLAQSTEPISDAALRAHRAVAVADSTQRGGGVTYGLLEGQDVFTVPDLPTKLDAQLRGLGAGFLPECMARPFLDSGRLVERPVERQTRAFQLSYAWRKSKAPGKAIQWWLEQLDNPVTREALLTRGRSA</sequence>
<dbReference type="InterPro" id="IPR000847">
    <property type="entry name" value="LysR_HTH_N"/>
</dbReference>
<gene>
    <name evidence="6" type="ORF">GCM10007933_16270</name>
</gene>
<dbReference type="RefSeq" id="WP_284187529.1">
    <property type="nucleotide sequence ID" value="NZ_BSPX01000020.1"/>
</dbReference>
<protein>
    <submittedName>
        <fullName evidence="6">LysR family transcriptional regulator</fullName>
    </submittedName>
</protein>
<keyword evidence="3" id="KW-0238">DNA-binding</keyword>
<evidence type="ECO:0000259" key="5">
    <source>
        <dbReference type="PROSITE" id="PS50931"/>
    </source>
</evidence>
<accession>A0ABQ6FA52</accession>
<evidence type="ECO:0000256" key="4">
    <source>
        <dbReference type="ARBA" id="ARBA00023163"/>
    </source>
</evidence>
<dbReference type="PANTHER" id="PTHR30126">
    <property type="entry name" value="HTH-TYPE TRANSCRIPTIONAL REGULATOR"/>
    <property type="match status" value="1"/>
</dbReference>
<dbReference type="PROSITE" id="PS50931">
    <property type="entry name" value="HTH_LYSR"/>
    <property type="match status" value="1"/>
</dbReference>
<comment type="similarity">
    <text evidence="1">Belongs to the LysR transcriptional regulatory family.</text>
</comment>
<dbReference type="Gene3D" id="1.10.10.10">
    <property type="entry name" value="Winged helix-like DNA-binding domain superfamily/Winged helix DNA-binding domain"/>
    <property type="match status" value="1"/>
</dbReference>
<dbReference type="EMBL" id="BSPX01000020">
    <property type="protein sequence ID" value="GLT22169.1"/>
    <property type="molecule type" value="Genomic_DNA"/>
</dbReference>
<evidence type="ECO:0000256" key="1">
    <source>
        <dbReference type="ARBA" id="ARBA00009437"/>
    </source>
</evidence>
<evidence type="ECO:0000256" key="2">
    <source>
        <dbReference type="ARBA" id="ARBA00023015"/>
    </source>
</evidence>
<reference evidence="7" key="1">
    <citation type="journal article" date="2019" name="Int. J. Syst. Evol. Microbiol.">
        <title>The Global Catalogue of Microorganisms (GCM) 10K type strain sequencing project: providing services to taxonomists for standard genome sequencing and annotation.</title>
        <authorList>
            <consortium name="The Broad Institute Genomics Platform"/>
            <consortium name="The Broad Institute Genome Sequencing Center for Infectious Disease"/>
            <person name="Wu L."/>
            <person name="Ma J."/>
        </authorList>
    </citation>
    <scope>NUCLEOTIDE SEQUENCE [LARGE SCALE GENOMIC DNA]</scope>
    <source>
        <strain evidence="7">NBRC 102407</strain>
    </source>
</reference>
<feature type="domain" description="HTH lysR-type" evidence="5">
    <location>
        <begin position="12"/>
        <end position="69"/>
    </location>
</feature>
<name>A0ABQ6FA52_9RHOO</name>